<proteinExistence type="inferred from homology"/>
<dbReference type="InterPro" id="IPR051522">
    <property type="entry name" value="ISC_assembly_LYR"/>
</dbReference>
<dbReference type="GO" id="GO:1990221">
    <property type="term" value="C:L-cysteine desulfurase complex"/>
    <property type="evidence" value="ECO:0007669"/>
    <property type="project" value="TreeGrafter"/>
</dbReference>
<comment type="similarity">
    <text evidence="1">Belongs to the complex I LYR family.</text>
</comment>
<feature type="domain" description="Complex 1 LYR protein" evidence="2">
    <location>
        <begin position="9"/>
        <end position="65"/>
    </location>
</feature>
<dbReference type="OrthoDB" id="275715at2759"/>
<dbReference type="EMBL" id="NIVC01004478">
    <property type="protein sequence ID" value="PAA47359.1"/>
    <property type="molecule type" value="Genomic_DNA"/>
</dbReference>
<accession>A0A267H595</accession>
<evidence type="ECO:0000313" key="4">
    <source>
        <dbReference type="EMBL" id="PAA92709.1"/>
    </source>
</evidence>
<dbReference type="GO" id="GO:0016226">
    <property type="term" value="P:iron-sulfur cluster assembly"/>
    <property type="evidence" value="ECO:0007669"/>
    <property type="project" value="InterPro"/>
</dbReference>
<reference evidence="4 5" key="1">
    <citation type="submission" date="2017-06" db="EMBL/GenBank/DDBJ databases">
        <title>A platform for efficient transgenesis in Macrostomum lignano, a flatworm model organism for stem cell research.</title>
        <authorList>
            <person name="Berezikov E."/>
        </authorList>
    </citation>
    <scope>NUCLEOTIDE SEQUENCE [LARGE SCALE GENOMIC DNA]</scope>
    <source>
        <strain evidence="4">DV1</strain>
        <tissue evidence="4">Whole organism</tissue>
    </source>
</reference>
<dbReference type="STRING" id="282301.A0A267H595"/>
<name>A0A267H595_9PLAT</name>
<feature type="non-terminal residue" evidence="4">
    <location>
        <position position="1"/>
    </location>
</feature>
<gene>
    <name evidence="3" type="ORF">BOX15_Mlig017726g2</name>
    <name evidence="4" type="ORF">BOX15_Mlig031866g2</name>
</gene>
<dbReference type="GO" id="GO:0005739">
    <property type="term" value="C:mitochondrion"/>
    <property type="evidence" value="ECO:0007669"/>
    <property type="project" value="TreeGrafter"/>
</dbReference>
<sequence>SMPAVPRSEVLSLYKQLLRCSQKFNLYNFRVYAREKVRHEFRRNKEVSDPAQVRSLLDEARRGLELLRRQTAINQMFSTQRLVIEQGLKQF</sequence>
<dbReference type="InterPro" id="IPR008011">
    <property type="entry name" value="Complex1_LYR_dom"/>
</dbReference>
<evidence type="ECO:0000313" key="5">
    <source>
        <dbReference type="Proteomes" id="UP000215902"/>
    </source>
</evidence>
<dbReference type="Pfam" id="PF05347">
    <property type="entry name" value="Complex1_LYR"/>
    <property type="match status" value="1"/>
</dbReference>
<keyword evidence="5" id="KW-1185">Reference proteome</keyword>
<evidence type="ECO:0000259" key="2">
    <source>
        <dbReference type="Pfam" id="PF05347"/>
    </source>
</evidence>
<dbReference type="CDD" id="cd20264">
    <property type="entry name" value="Complex1_LYR_LYRM4"/>
    <property type="match status" value="1"/>
</dbReference>
<comment type="caution">
    <text evidence="4">The sequence shown here is derived from an EMBL/GenBank/DDBJ whole genome shotgun (WGS) entry which is preliminary data.</text>
</comment>
<dbReference type="PANTHER" id="PTHR13166">
    <property type="entry name" value="PROTEIN C6ORF149"/>
    <property type="match status" value="1"/>
</dbReference>
<dbReference type="AlphaFoldDB" id="A0A267H595"/>
<protein>
    <recommendedName>
        <fullName evidence="2">Complex 1 LYR protein domain-containing protein</fullName>
    </recommendedName>
</protein>
<evidence type="ECO:0000256" key="1">
    <source>
        <dbReference type="ARBA" id="ARBA00009508"/>
    </source>
</evidence>
<organism evidence="4 5">
    <name type="scientific">Macrostomum lignano</name>
    <dbReference type="NCBI Taxonomy" id="282301"/>
    <lineage>
        <taxon>Eukaryota</taxon>
        <taxon>Metazoa</taxon>
        <taxon>Spiralia</taxon>
        <taxon>Lophotrochozoa</taxon>
        <taxon>Platyhelminthes</taxon>
        <taxon>Rhabditophora</taxon>
        <taxon>Macrostomorpha</taxon>
        <taxon>Macrostomida</taxon>
        <taxon>Macrostomidae</taxon>
        <taxon>Macrostomum</taxon>
    </lineage>
</organism>
<dbReference type="PANTHER" id="PTHR13166:SF7">
    <property type="entry name" value="LYR MOTIF-CONTAINING PROTEIN 4"/>
    <property type="match status" value="1"/>
</dbReference>
<dbReference type="Proteomes" id="UP000215902">
    <property type="component" value="Unassembled WGS sequence"/>
</dbReference>
<dbReference type="EMBL" id="NIVC01000041">
    <property type="protein sequence ID" value="PAA92709.1"/>
    <property type="molecule type" value="Genomic_DNA"/>
</dbReference>
<dbReference type="InterPro" id="IPR045297">
    <property type="entry name" value="Complex1_LYR_LYRM4"/>
</dbReference>
<evidence type="ECO:0000313" key="3">
    <source>
        <dbReference type="EMBL" id="PAA47359.1"/>
    </source>
</evidence>